<evidence type="ECO:0000256" key="7">
    <source>
        <dbReference type="SAM" id="MobiDB-lite"/>
    </source>
</evidence>
<gene>
    <name evidence="11" type="ORF">HGG74_17215</name>
</gene>
<accession>A0A7X6HH15</accession>
<evidence type="ECO:0000256" key="6">
    <source>
        <dbReference type="ARBA" id="ARBA00034125"/>
    </source>
</evidence>
<feature type="transmembrane region" description="Helical" evidence="8">
    <location>
        <begin position="466"/>
        <end position="487"/>
    </location>
</feature>
<dbReference type="GO" id="GO:0005886">
    <property type="term" value="C:plasma membrane"/>
    <property type="evidence" value="ECO:0007669"/>
    <property type="project" value="UniProtKB-SubCell"/>
</dbReference>
<dbReference type="EMBL" id="JAAZSQ010000021">
    <property type="protein sequence ID" value="NKX56235.1"/>
    <property type="molecule type" value="Genomic_DNA"/>
</dbReference>
<evidence type="ECO:0000256" key="5">
    <source>
        <dbReference type="ARBA" id="ARBA00023136"/>
    </source>
</evidence>
<dbReference type="Proteomes" id="UP000544090">
    <property type="component" value="Unassembled WGS sequence"/>
</dbReference>
<keyword evidence="2" id="KW-1003">Cell membrane</keyword>
<dbReference type="InterPro" id="IPR050539">
    <property type="entry name" value="ThrE_Dicarb/AminoAcid_Exp"/>
</dbReference>
<evidence type="ECO:0000256" key="3">
    <source>
        <dbReference type="ARBA" id="ARBA00022692"/>
    </source>
</evidence>
<feature type="transmembrane region" description="Helical" evidence="8">
    <location>
        <begin position="441"/>
        <end position="459"/>
    </location>
</feature>
<dbReference type="GO" id="GO:0022857">
    <property type="term" value="F:transmembrane transporter activity"/>
    <property type="evidence" value="ECO:0007669"/>
    <property type="project" value="InterPro"/>
</dbReference>
<keyword evidence="3 8" id="KW-0812">Transmembrane</keyword>
<keyword evidence="12" id="KW-1185">Reference proteome</keyword>
<comment type="caution">
    <text evidence="11">The sequence shown here is derived from an EMBL/GenBank/DDBJ whole genome shotgun (WGS) entry which is preliminary data.</text>
</comment>
<dbReference type="PANTHER" id="PTHR34390:SF2">
    <property type="entry name" value="SUCCINATE TRANSPORTER SUBUNIT YJJP-RELATED"/>
    <property type="match status" value="1"/>
</dbReference>
<feature type="transmembrane region" description="Helical" evidence="8">
    <location>
        <begin position="387"/>
        <end position="406"/>
    </location>
</feature>
<feature type="domain" description="Threonine/serine exporter-like N-terminal" evidence="9">
    <location>
        <begin position="129"/>
        <end position="367"/>
    </location>
</feature>
<name>A0A7X6HH15_9MICC</name>
<feature type="transmembrane region" description="Helical" evidence="8">
    <location>
        <begin position="239"/>
        <end position="272"/>
    </location>
</feature>
<reference evidence="11 12" key="1">
    <citation type="submission" date="2020-04" db="EMBL/GenBank/DDBJ databases">
        <title>Arthrobacter sp. nov.</title>
        <authorList>
            <person name="Liu S."/>
        </authorList>
    </citation>
    <scope>NUCLEOTIDE SEQUENCE [LARGE SCALE GENOMIC DNA]</scope>
    <source>
        <strain evidence="11 12">E918</strain>
    </source>
</reference>
<feature type="transmembrane region" description="Helical" evidence="8">
    <location>
        <begin position="352"/>
        <end position="375"/>
    </location>
</feature>
<evidence type="ECO:0000313" key="12">
    <source>
        <dbReference type="Proteomes" id="UP000544090"/>
    </source>
</evidence>
<feature type="region of interest" description="Disordered" evidence="7">
    <location>
        <begin position="1"/>
        <end position="77"/>
    </location>
</feature>
<evidence type="ECO:0000256" key="2">
    <source>
        <dbReference type="ARBA" id="ARBA00022475"/>
    </source>
</evidence>
<keyword evidence="4 8" id="KW-1133">Transmembrane helix</keyword>
<evidence type="ECO:0000313" key="11">
    <source>
        <dbReference type="EMBL" id="NKX56235.1"/>
    </source>
</evidence>
<feature type="domain" description="Threonine/Serine exporter ThrE" evidence="10">
    <location>
        <begin position="393"/>
        <end position="520"/>
    </location>
</feature>
<proteinExistence type="inferred from homology"/>
<feature type="transmembrane region" description="Helical" evidence="8">
    <location>
        <begin position="311"/>
        <end position="331"/>
    </location>
</feature>
<evidence type="ECO:0000256" key="1">
    <source>
        <dbReference type="ARBA" id="ARBA00004651"/>
    </source>
</evidence>
<dbReference type="Pfam" id="PF12821">
    <property type="entry name" value="ThrE_2"/>
    <property type="match status" value="1"/>
</dbReference>
<feature type="transmembrane region" description="Helical" evidence="8">
    <location>
        <begin position="499"/>
        <end position="519"/>
    </location>
</feature>
<feature type="transmembrane region" description="Helical" evidence="8">
    <location>
        <begin position="284"/>
        <end position="305"/>
    </location>
</feature>
<evidence type="ECO:0000259" key="9">
    <source>
        <dbReference type="Pfam" id="PF06738"/>
    </source>
</evidence>
<dbReference type="GO" id="GO:0015744">
    <property type="term" value="P:succinate transport"/>
    <property type="evidence" value="ECO:0007669"/>
    <property type="project" value="TreeGrafter"/>
</dbReference>
<evidence type="ECO:0000256" key="4">
    <source>
        <dbReference type="ARBA" id="ARBA00022989"/>
    </source>
</evidence>
<comment type="subcellular location">
    <subcellularLocation>
        <location evidence="1">Cell membrane</location>
        <topology evidence="1">Multi-pass membrane protein</topology>
    </subcellularLocation>
</comment>
<organism evidence="11 12">
    <name type="scientific">Arthrobacter mobilis</name>
    <dbReference type="NCBI Taxonomy" id="2724944"/>
    <lineage>
        <taxon>Bacteria</taxon>
        <taxon>Bacillati</taxon>
        <taxon>Actinomycetota</taxon>
        <taxon>Actinomycetes</taxon>
        <taxon>Micrococcales</taxon>
        <taxon>Micrococcaceae</taxon>
        <taxon>Arthrobacter</taxon>
    </lineage>
</organism>
<evidence type="ECO:0000256" key="8">
    <source>
        <dbReference type="SAM" id="Phobius"/>
    </source>
</evidence>
<dbReference type="PANTHER" id="PTHR34390">
    <property type="entry name" value="UPF0442 PROTEIN YJJB-RELATED"/>
    <property type="match status" value="1"/>
</dbReference>
<feature type="transmembrane region" description="Helical" evidence="8">
    <location>
        <begin position="413"/>
        <end position="435"/>
    </location>
</feature>
<comment type="similarity">
    <text evidence="6">Belongs to the ThrE exporter (TC 2.A.79) family.</text>
</comment>
<dbReference type="InterPro" id="IPR010619">
    <property type="entry name" value="ThrE-like_N"/>
</dbReference>
<dbReference type="AlphaFoldDB" id="A0A7X6HH15"/>
<sequence>MGPGCGQGRPAHDQSGGAVEENNGSRNAEPQLPPTAGLLPVVAPQPPRQNRKPVPKQTKPVPAGTVPLRVPRTPPRHNAAARRMLRKLVQSEAPPTAPMTIVDRLAGSPYANPMIQAGGVDASARQTLDLALDLAEAMFRYGAGALEAETSIIAVTAAFGLRNVEVDITNQSVVINYAKPDAVPLTVMRVVRSWTNNYAGLSQVHQLVTDIVRGHADRAEARRRIDEITRQPKPYPRWVASLASAVFAGTIVAFIGGSFAASAVAVAASLLVELASRTLGRWRIPDFFTTAAGSCIVTFLALAFWQLQVPLSPAIVVAGGIIMLLPTGRLVSAVQDAINGFPVTAAGRFLSAFLTFGALVAGISVGLVAGSLAGIRVPDVLEAGAGGYPVVVQALLAMLATALVCVTEQTRPAMIVPTALVALLGFAVYALVQAGGLGDRLSPAVAAVFIGFAARLVALKLGSPQLVVAVPALLFLLPGFAIFRSMYTLTVPPGDPITGMFVLFSALTVILAMAGGAVLGDHLARPLTRGWGSNEGRRNRRR</sequence>
<dbReference type="InterPro" id="IPR024528">
    <property type="entry name" value="ThrE_2"/>
</dbReference>
<evidence type="ECO:0000259" key="10">
    <source>
        <dbReference type="Pfam" id="PF12821"/>
    </source>
</evidence>
<protein>
    <submittedName>
        <fullName evidence="11">Threonine/serine exporter family protein</fullName>
    </submittedName>
</protein>
<dbReference type="Pfam" id="PF06738">
    <property type="entry name" value="ThrE"/>
    <property type="match status" value="1"/>
</dbReference>
<keyword evidence="5 8" id="KW-0472">Membrane</keyword>